<protein>
    <submittedName>
        <fullName evidence="1">Uncharacterized protein</fullName>
    </submittedName>
</protein>
<evidence type="ECO:0000313" key="1">
    <source>
        <dbReference type="EMBL" id="KAG6538390.1"/>
    </source>
</evidence>
<gene>
    <name evidence="1" type="ORF">ZIOFF_003508</name>
</gene>
<proteinExistence type="predicted"/>
<dbReference type="GO" id="GO:0005783">
    <property type="term" value="C:endoplasmic reticulum"/>
    <property type="evidence" value="ECO:0007669"/>
    <property type="project" value="TreeGrafter"/>
</dbReference>
<dbReference type="PANTHER" id="PTHR43173:SF3">
    <property type="entry name" value="ABC1 FAMILY PROTEIN"/>
    <property type="match status" value="1"/>
</dbReference>
<organism evidence="1 2">
    <name type="scientific">Zingiber officinale</name>
    <name type="common">Ginger</name>
    <name type="synonym">Amomum zingiber</name>
    <dbReference type="NCBI Taxonomy" id="94328"/>
    <lineage>
        <taxon>Eukaryota</taxon>
        <taxon>Viridiplantae</taxon>
        <taxon>Streptophyta</taxon>
        <taxon>Embryophyta</taxon>
        <taxon>Tracheophyta</taxon>
        <taxon>Spermatophyta</taxon>
        <taxon>Magnoliopsida</taxon>
        <taxon>Liliopsida</taxon>
        <taxon>Zingiberales</taxon>
        <taxon>Zingiberaceae</taxon>
        <taxon>Zingiber</taxon>
    </lineage>
</organism>
<dbReference type="Proteomes" id="UP000734854">
    <property type="component" value="Unassembled WGS sequence"/>
</dbReference>
<keyword evidence="2" id="KW-1185">Reference proteome</keyword>
<accession>A0A8J5IDF0</accession>
<dbReference type="GO" id="GO:0005794">
    <property type="term" value="C:Golgi apparatus"/>
    <property type="evidence" value="ECO:0007669"/>
    <property type="project" value="TreeGrafter"/>
</dbReference>
<dbReference type="EMBL" id="JACMSC010000001">
    <property type="protein sequence ID" value="KAG6538390.1"/>
    <property type="molecule type" value="Genomic_DNA"/>
</dbReference>
<name>A0A8J5IDF0_ZINOF</name>
<evidence type="ECO:0000313" key="2">
    <source>
        <dbReference type="Proteomes" id="UP000734854"/>
    </source>
</evidence>
<reference evidence="1 2" key="1">
    <citation type="submission" date="2020-08" db="EMBL/GenBank/DDBJ databases">
        <title>Plant Genome Project.</title>
        <authorList>
            <person name="Zhang R.-G."/>
        </authorList>
    </citation>
    <scope>NUCLEOTIDE SEQUENCE [LARGE SCALE GENOMIC DNA]</scope>
    <source>
        <tissue evidence="1">Rhizome</tissue>
    </source>
</reference>
<sequence length="177" mass="20570">MSSSSPIILLLENPSLPVLGRRASVGAFCVCSTTNPRSTAIYAIDLNPQWRSTYIYMHTFCSQLLTGWGNNYRRRLRVFTLALVIYLDYKAVVKRVHWFSKHHEDALWESAHNRNARRIVKFMIEMKGLWVKLGQYMSTRADILPEAYRCLFVQLQDSLPPRALKEVTFPCKCFVNH</sequence>
<comment type="caution">
    <text evidence="1">The sequence shown here is derived from an EMBL/GenBank/DDBJ whole genome shotgun (WGS) entry which is preliminary data.</text>
</comment>
<dbReference type="PANTHER" id="PTHR43173">
    <property type="entry name" value="ABC1 FAMILY PROTEIN"/>
    <property type="match status" value="1"/>
</dbReference>
<dbReference type="InterPro" id="IPR051130">
    <property type="entry name" value="Mito_struct-func_regulator"/>
</dbReference>
<dbReference type="AlphaFoldDB" id="A0A8J5IDF0"/>